<keyword evidence="2" id="KW-0472">Membrane</keyword>
<organism evidence="4 6">
    <name type="scientific">Macrococcus equipercicus</name>
    <dbReference type="NCBI Taxonomy" id="69967"/>
    <lineage>
        <taxon>Bacteria</taxon>
        <taxon>Bacillati</taxon>
        <taxon>Bacillota</taxon>
        <taxon>Bacilli</taxon>
        <taxon>Bacillales</taxon>
        <taxon>Staphylococcaceae</taxon>
        <taxon>Macrococcus</taxon>
    </lineage>
</organism>
<reference evidence="3 5" key="1">
    <citation type="submission" date="2019-09" db="EMBL/GenBank/DDBJ databases">
        <authorList>
            <person name="Mazhar S."/>
            <person name="Altermann E."/>
            <person name="Hill C."/>
            <person name="Mcauliffe O."/>
        </authorList>
    </citation>
    <scope>NUCLEOTIDE SEQUENCE [LARGE SCALE GENOMIC DNA]</scope>
    <source>
        <strain evidence="3 5">ATCC 51831</strain>
    </source>
</reference>
<feature type="transmembrane region" description="Helical" evidence="2">
    <location>
        <begin position="102"/>
        <end position="121"/>
    </location>
</feature>
<feature type="compositionally biased region" description="Low complexity" evidence="1">
    <location>
        <begin position="244"/>
        <end position="262"/>
    </location>
</feature>
<feature type="compositionally biased region" description="Low complexity" evidence="1">
    <location>
        <begin position="181"/>
        <end position="195"/>
    </location>
</feature>
<feature type="compositionally biased region" description="Polar residues" evidence="1">
    <location>
        <begin position="1"/>
        <end position="15"/>
    </location>
</feature>
<name>A0A9Q9BPA8_9STAP</name>
<feature type="compositionally biased region" description="Basic and acidic residues" evidence="1">
    <location>
        <begin position="170"/>
        <end position="180"/>
    </location>
</feature>
<sequence length="282" mass="31495">MTNTNNKDLTSTNFGKDNENKFDTASNVNTFDKNNNFDKNNTLDTNTKTTFDKDNNFNSYDKVNTYDNGVNEYPNNTYNRSLSANTLKEYEVKNTNYSTRDFALGFTVGVSLGTLLGLLFAPKKDDKRGYDNADYKGSYLKGNQYKEDNKPSAVDQLKDKAAEIKDKAADKVAEVKDKAQDTQNKTNTKNDNQATGYNEATSHVTTKVETDTDALAAQRRAIKDEVNDNSLKEPIAVVDKDLNTNKTTSKSNNSTKVNPNTKVDTTKTDFKPGNTNNKNNKK</sequence>
<feature type="region of interest" description="Disordered" evidence="1">
    <location>
        <begin position="170"/>
        <end position="200"/>
    </location>
</feature>
<dbReference type="RefSeq" id="WP_149459506.1">
    <property type="nucleotide sequence ID" value="NZ_CP073809.1"/>
</dbReference>
<feature type="region of interest" description="Disordered" evidence="1">
    <location>
        <begin position="223"/>
        <end position="282"/>
    </location>
</feature>
<reference evidence="4" key="2">
    <citation type="submission" date="2021-04" db="EMBL/GenBank/DDBJ databases">
        <title>Complete Genome Sequences of Macrococcus spp. from dog and cattle.</title>
        <authorList>
            <person name="Schwendener S."/>
            <person name="Perreten V."/>
        </authorList>
    </citation>
    <scope>NUCLEOTIDE SEQUENCE</scope>
    <source>
        <strain evidence="4">Epi0143-OL</strain>
    </source>
</reference>
<evidence type="ECO:0000256" key="2">
    <source>
        <dbReference type="SAM" id="Phobius"/>
    </source>
</evidence>
<evidence type="ECO:0000256" key="1">
    <source>
        <dbReference type="SAM" id="MobiDB-lite"/>
    </source>
</evidence>
<keyword evidence="2" id="KW-0812">Transmembrane</keyword>
<evidence type="ECO:0000313" key="3">
    <source>
        <dbReference type="EMBL" id="KAA1038412.1"/>
    </source>
</evidence>
<protein>
    <submittedName>
        <fullName evidence="4">YtxH domain-containing protein</fullName>
    </submittedName>
</protein>
<dbReference type="Proteomes" id="UP001057381">
    <property type="component" value="Chromosome"/>
</dbReference>
<feature type="compositionally biased region" description="Low complexity" evidence="1">
    <location>
        <begin position="29"/>
        <end position="47"/>
    </location>
</feature>
<accession>A0A9Q9BPA8</accession>
<evidence type="ECO:0000313" key="4">
    <source>
        <dbReference type="EMBL" id="UTH13201.1"/>
    </source>
</evidence>
<evidence type="ECO:0000313" key="5">
    <source>
        <dbReference type="Proteomes" id="UP000295735"/>
    </source>
</evidence>
<dbReference type="AlphaFoldDB" id="A0A9Q9BPA8"/>
<dbReference type="EMBL" id="SCWC02000006">
    <property type="protein sequence ID" value="KAA1038412.1"/>
    <property type="molecule type" value="Genomic_DNA"/>
</dbReference>
<dbReference type="OrthoDB" id="2417878at2"/>
<dbReference type="KEGG" id="mequ:KFV11_07980"/>
<keyword evidence="5" id="KW-1185">Reference proteome</keyword>
<dbReference type="Proteomes" id="UP000295735">
    <property type="component" value="Unassembled WGS sequence"/>
</dbReference>
<proteinExistence type="predicted"/>
<evidence type="ECO:0000313" key="6">
    <source>
        <dbReference type="Proteomes" id="UP001057381"/>
    </source>
</evidence>
<keyword evidence="2" id="KW-1133">Transmembrane helix</keyword>
<dbReference type="EMBL" id="CP073809">
    <property type="protein sequence ID" value="UTH13201.1"/>
    <property type="molecule type" value="Genomic_DNA"/>
</dbReference>
<feature type="region of interest" description="Disordered" evidence="1">
    <location>
        <begin position="1"/>
        <end position="47"/>
    </location>
</feature>
<gene>
    <name evidence="3" type="ORF">ERX35_008680</name>
    <name evidence="4" type="ORF">KFV11_07980</name>
</gene>